<evidence type="ECO:0000313" key="1">
    <source>
        <dbReference type="EMBL" id="MBP1968404.1"/>
    </source>
</evidence>
<dbReference type="RefSeq" id="WP_245301442.1">
    <property type="nucleotide sequence ID" value="NZ_CP110224.1"/>
</dbReference>
<keyword evidence="2" id="KW-1185">Reference proteome</keyword>
<gene>
    <name evidence="1" type="ORF">J2Z83_000496</name>
</gene>
<name>A0ABS4IBU0_9BACI</name>
<accession>A0ABS4IBU0</accession>
<reference evidence="1 2" key="1">
    <citation type="submission" date="2021-03" db="EMBL/GenBank/DDBJ databases">
        <title>Genomic Encyclopedia of Type Strains, Phase IV (KMG-IV): sequencing the most valuable type-strain genomes for metagenomic binning, comparative biology and taxonomic classification.</title>
        <authorList>
            <person name="Goeker M."/>
        </authorList>
    </citation>
    <scope>NUCLEOTIDE SEQUENCE [LARGE SCALE GENOMIC DNA]</scope>
    <source>
        <strain evidence="1 2">DSM 25609</strain>
    </source>
</reference>
<sequence>MNNEFHMFVENIIESWPEQQREGAEKIMNKYGLPQEAITSRLIWYDNYPWQIKKYKILSYCISATKVVP</sequence>
<comment type="caution">
    <text evidence="1">The sequence shown here is derived from an EMBL/GenBank/DDBJ whole genome shotgun (WGS) entry which is preliminary data.</text>
</comment>
<evidence type="ECO:0000313" key="2">
    <source>
        <dbReference type="Proteomes" id="UP001519345"/>
    </source>
</evidence>
<organism evidence="1 2">
    <name type="scientific">Virgibacillus natechei</name>
    <dbReference type="NCBI Taxonomy" id="1216297"/>
    <lineage>
        <taxon>Bacteria</taxon>
        <taxon>Bacillati</taxon>
        <taxon>Bacillota</taxon>
        <taxon>Bacilli</taxon>
        <taxon>Bacillales</taxon>
        <taxon>Bacillaceae</taxon>
        <taxon>Virgibacillus</taxon>
    </lineage>
</organism>
<protein>
    <submittedName>
        <fullName evidence="1">Uncharacterized protein</fullName>
    </submittedName>
</protein>
<dbReference type="EMBL" id="JAGGKX010000002">
    <property type="protein sequence ID" value="MBP1968404.1"/>
    <property type="molecule type" value="Genomic_DNA"/>
</dbReference>
<dbReference type="Proteomes" id="UP001519345">
    <property type="component" value="Unassembled WGS sequence"/>
</dbReference>
<proteinExistence type="predicted"/>